<evidence type="ECO:0000313" key="1">
    <source>
        <dbReference type="EMBL" id="OGG09875.1"/>
    </source>
</evidence>
<gene>
    <name evidence="1" type="ORF">A2154_04535</name>
</gene>
<dbReference type="STRING" id="1798373.A2154_04535"/>
<evidence type="ECO:0000313" key="2">
    <source>
        <dbReference type="Proteomes" id="UP000176854"/>
    </source>
</evidence>
<reference evidence="1 2" key="1">
    <citation type="journal article" date="2016" name="Nat. Commun.">
        <title>Thousands of microbial genomes shed light on interconnected biogeochemical processes in an aquifer system.</title>
        <authorList>
            <person name="Anantharaman K."/>
            <person name="Brown C.T."/>
            <person name="Hug L.A."/>
            <person name="Sharon I."/>
            <person name="Castelle C.J."/>
            <person name="Probst A.J."/>
            <person name="Thomas B.C."/>
            <person name="Singh A."/>
            <person name="Wilkins M.J."/>
            <person name="Karaoz U."/>
            <person name="Brodie E.L."/>
            <person name="Williams K.H."/>
            <person name="Hubbard S.S."/>
            <person name="Banfield J.F."/>
        </authorList>
    </citation>
    <scope>NUCLEOTIDE SEQUENCE [LARGE SCALE GENOMIC DNA]</scope>
</reference>
<organism evidence="1 2">
    <name type="scientific">Candidatus Gottesmanbacteria bacterium RBG_16_43_7</name>
    <dbReference type="NCBI Taxonomy" id="1798373"/>
    <lineage>
        <taxon>Bacteria</taxon>
        <taxon>Candidatus Gottesmaniibacteriota</taxon>
    </lineage>
</organism>
<dbReference type="EMBL" id="MFJC01000011">
    <property type="protein sequence ID" value="OGG09875.1"/>
    <property type="molecule type" value="Genomic_DNA"/>
</dbReference>
<name>A0A1F5ZBX3_9BACT</name>
<comment type="caution">
    <text evidence="1">The sequence shown here is derived from an EMBL/GenBank/DDBJ whole genome shotgun (WGS) entry which is preliminary data.</text>
</comment>
<dbReference type="Proteomes" id="UP000176854">
    <property type="component" value="Unassembled WGS sequence"/>
</dbReference>
<dbReference type="AlphaFoldDB" id="A0A1F5ZBX3"/>
<sequence length="283" mass="32454">MEYAPRFDFEPKQNDGIEIEGRIERPFSETEITLTRPTVLPKTIIWPNARLRFTDLKTSYNAPIGTFGLEVPVNLYFGALDYVDRHNHVKTLDLSSLAIDQQPICFSGSENGFYAHDPETIGRKRSFYLIGVQPDELIDNMRRIVAIYHELGHVFLFANNYDISLVQAAITKKRKDVPELNGILAYAQNLAYLLLQEKVPNDTQINNRFQLTRLESQHYRVGDGVSLFHERYAWAGGGRLMIKHDLPSGFKKATSFTEYAKFCLGTYAKAHKDDRFTHGFTQL</sequence>
<accession>A0A1F5ZBX3</accession>
<protein>
    <submittedName>
        <fullName evidence="1">Uncharacterized protein</fullName>
    </submittedName>
</protein>
<proteinExistence type="predicted"/>